<reference evidence="1 2" key="1">
    <citation type="submission" date="2017-01" db="EMBL/GenBank/DDBJ databases">
        <title>Genome sequencing of Arcobacter sp. LPB0137.</title>
        <authorList>
            <person name="Lee G.-W."/>
            <person name="Yi H."/>
        </authorList>
    </citation>
    <scope>NUCLEOTIDE SEQUENCE [LARGE SCALE GENOMIC DNA]</scope>
    <source>
        <strain evidence="1 2">LPB0137</strain>
    </source>
</reference>
<organism evidence="1 2">
    <name type="scientific">Poseidonibacter parvus</name>
    <dbReference type="NCBI Taxonomy" id="1850254"/>
    <lineage>
        <taxon>Bacteria</taxon>
        <taxon>Pseudomonadati</taxon>
        <taxon>Campylobacterota</taxon>
        <taxon>Epsilonproteobacteria</taxon>
        <taxon>Campylobacterales</taxon>
        <taxon>Arcobacteraceae</taxon>
        <taxon>Poseidonibacter</taxon>
    </lineage>
</organism>
<dbReference type="STRING" id="1850254.LPB137_13840"/>
<dbReference type="OrthoDB" id="9798371at2"/>
<accession>A0A1P8KQM9</accession>
<dbReference type="AlphaFoldDB" id="A0A1P8KQM9"/>
<protein>
    <recommendedName>
        <fullName evidence="3">NGG1p interacting factor NIF3</fullName>
    </recommendedName>
</protein>
<evidence type="ECO:0008006" key="3">
    <source>
        <dbReference type="Google" id="ProtNLM"/>
    </source>
</evidence>
<sequence length="273" mass="30066">MTTTNLMNTALKLAKLDAMPYDTNIIVEGKDIKKVLIGIDMETPELLLAQQMGYDCVVSHHPKADSCIVDFSKVMDVQIDRMVKSGVPINKAQKALKKKQQSVDLGSHASNYDRVSSAARLMKMPYLNIHIPADFITEEIVQTRLDKAFETKAKTKLKDIIEELNSWEYYVGKTAQPVIRVGSPSDYAGKIEVLMAGGTNGGVDVYKSYFEAGVGTIIAMHVPEDVKKAVQEQNIGNIIIAPHMPSDSIGLLEIVKAWRKEGVEVTCISGIVE</sequence>
<evidence type="ECO:0000313" key="2">
    <source>
        <dbReference type="Proteomes" id="UP000186074"/>
    </source>
</evidence>
<name>A0A1P8KQM9_9BACT</name>
<dbReference type="RefSeq" id="WP_076089078.1">
    <property type="nucleotide sequence ID" value="NZ_CP019070.1"/>
</dbReference>
<gene>
    <name evidence="1" type="ORF">LPB137_13840</name>
</gene>
<keyword evidence="2" id="KW-1185">Reference proteome</keyword>
<dbReference type="KEGG" id="alp:LPB137_13840"/>
<dbReference type="EMBL" id="CP019070">
    <property type="protein sequence ID" value="APW66866.1"/>
    <property type="molecule type" value="Genomic_DNA"/>
</dbReference>
<proteinExistence type="predicted"/>
<evidence type="ECO:0000313" key="1">
    <source>
        <dbReference type="EMBL" id="APW66866.1"/>
    </source>
</evidence>
<dbReference type="Proteomes" id="UP000186074">
    <property type="component" value="Chromosome"/>
</dbReference>